<dbReference type="FunCoup" id="G5BM29">
    <property type="interactions" value="312"/>
</dbReference>
<accession>G5BM29</accession>
<dbReference type="STRING" id="10181.G5BM29"/>
<reference evidence="4 5" key="1">
    <citation type="journal article" date="2011" name="Nature">
        <title>Genome sequencing reveals insights into physiology and longevity of the naked mole rat.</title>
        <authorList>
            <person name="Kim E.B."/>
            <person name="Fang X."/>
            <person name="Fushan A.A."/>
            <person name="Huang Z."/>
            <person name="Lobanov A.V."/>
            <person name="Han L."/>
            <person name="Marino S.M."/>
            <person name="Sun X."/>
            <person name="Turanov A.A."/>
            <person name="Yang P."/>
            <person name="Yim S.H."/>
            <person name="Zhao X."/>
            <person name="Kasaikina M.V."/>
            <person name="Stoletzki N."/>
            <person name="Peng C."/>
            <person name="Polak P."/>
            <person name="Xiong Z."/>
            <person name="Kiezun A."/>
            <person name="Zhu Y."/>
            <person name="Chen Y."/>
            <person name="Kryukov G.V."/>
            <person name="Zhang Q."/>
            <person name="Peshkin L."/>
            <person name="Yang L."/>
            <person name="Bronson R.T."/>
            <person name="Buffenstein R."/>
            <person name="Wang B."/>
            <person name="Han C."/>
            <person name="Li Q."/>
            <person name="Chen L."/>
            <person name="Zhao W."/>
            <person name="Sunyaev S.R."/>
            <person name="Park T.J."/>
            <person name="Zhang G."/>
            <person name="Wang J."/>
            <person name="Gladyshev V.N."/>
        </authorList>
    </citation>
    <scope>NUCLEOTIDE SEQUENCE [LARGE SCALE GENOMIC DNA]</scope>
</reference>
<feature type="compositionally biased region" description="Polar residues" evidence="2">
    <location>
        <begin position="101"/>
        <end position="115"/>
    </location>
</feature>
<feature type="region of interest" description="Disordered" evidence="2">
    <location>
        <begin position="516"/>
        <end position="537"/>
    </location>
</feature>
<dbReference type="SMART" id="SM00320">
    <property type="entry name" value="WD40"/>
    <property type="match status" value="6"/>
</dbReference>
<feature type="region of interest" description="Disordered" evidence="2">
    <location>
        <begin position="1322"/>
        <end position="1342"/>
    </location>
</feature>
<protein>
    <submittedName>
        <fullName evidence="4">Zinc finger protein 106-like protein</fullName>
    </submittedName>
</protein>
<feature type="region of interest" description="Disordered" evidence="2">
    <location>
        <begin position="937"/>
        <end position="965"/>
    </location>
</feature>
<feature type="domain" description="C2H2-type" evidence="3">
    <location>
        <begin position="1609"/>
        <end position="1632"/>
    </location>
</feature>
<name>G5BM29_HETGA</name>
<feature type="region of interest" description="Disordered" evidence="2">
    <location>
        <begin position="1013"/>
        <end position="1228"/>
    </location>
</feature>
<dbReference type="InterPro" id="IPR036322">
    <property type="entry name" value="WD40_repeat_dom_sf"/>
</dbReference>
<dbReference type="SMART" id="SM00564">
    <property type="entry name" value="PQQ"/>
    <property type="match status" value="3"/>
</dbReference>
<dbReference type="PANTHER" id="PTHR14435:SF2">
    <property type="entry name" value="ZINC FINGER PROTEIN 106"/>
    <property type="match status" value="1"/>
</dbReference>
<dbReference type="GO" id="GO:0008286">
    <property type="term" value="P:insulin receptor signaling pathway"/>
    <property type="evidence" value="ECO:0007669"/>
    <property type="project" value="TreeGrafter"/>
</dbReference>
<feature type="region of interest" description="Disordered" evidence="2">
    <location>
        <begin position="179"/>
        <end position="205"/>
    </location>
</feature>
<dbReference type="Pfam" id="PF00400">
    <property type="entry name" value="WD40"/>
    <property type="match status" value="5"/>
</dbReference>
<dbReference type="EMBL" id="JH170984">
    <property type="protein sequence ID" value="EHB10343.1"/>
    <property type="molecule type" value="Genomic_DNA"/>
</dbReference>
<dbReference type="PROSITE" id="PS00028">
    <property type="entry name" value="ZINC_FINGER_C2H2_1"/>
    <property type="match status" value="1"/>
</dbReference>
<feature type="compositionally biased region" description="Low complexity" evidence="2">
    <location>
        <begin position="282"/>
        <end position="293"/>
    </location>
</feature>
<dbReference type="CDD" id="cd00200">
    <property type="entry name" value="WD40"/>
    <property type="match status" value="1"/>
</dbReference>
<dbReference type="GO" id="GO:0017124">
    <property type="term" value="F:SH3 domain binding"/>
    <property type="evidence" value="ECO:0007669"/>
    <property type="project" value="TreeGrafter"/>
</dbReference>
<feature type="compositionally biased region" description="Acidic residues" evidence="2">
    <location>
        <begin position="1157"/>
        <end position="1166"/>
    </location>
</feature>
<feature type="compositionally biased region" description="Low complexity" evidence="2">
    <location>
        <begin position="1053"/>
        <end position="1063"/>
    </location>
</feature>
<feature type="region of interest" description="Disordered" evidence="2">
    <location>
        <begin position="733"/>
        <end position="757"/>
    </location>
</feature>
<dbReference type="Proteomes" id="UP000006813">
    <property type="component" value="Unassembled WGS sequence"/>
</dbReference>
<dbReference type="PROSITE" id="PS50082">
    <property type="entry name" value="WD_REPEATS_2"/>
    <property type="match status" value="2"/>
</dbReference>
<feature type="region of interest" description="Disordered" evidence="2">
    <location>
        <begin position="1"/>
        <end position="53"/>
    </location>
</feature>
<dbReference type="InParanoid" id="G5BM29"/>
<sequence length="1677" mass="184130">MNNSNGNWKSNVRNMNSWNYNGPGDKFQPGRNRNSNYQGEDMNMPWNKKSNMSSKYNQERYNWQWQDNDKVGMVAAYRSPSEDFTSDRFPSEDLHDFNFEQPESQTTKQIDSAPTKTGGKNGSVAREKLHRWTPYPSQKTLDSQSGLKEVTGNNSEMTDKPLFDFSLITAGIRAPLTDEANNPPALKTQKEIDNGSLNHKAPSDCPVSCEVMRDCPITDNPEQEHNSNKLLSLKSPLPLLATKPISQKQDPKTPSKNTKTNSFPAGNSNPLNEPILEDNHGSSSLSKMRSSCSRKGSKTASGTQKELDVNLSSTIQKAKEMLQCHESLKDPPHSTPKRTRIYAKTGRNVLESEKGSLKIEFQVQALEDESGGETSDTEKHGTKLGTLGSATTEVLPCSTHTVGEKEEDDQILKTSRKLAFTSCNSMVHEKESESQMPSAASPQSSLLLDLKTSLEDGQGDNPVKSLISYETEAFANTTLEAELHKSDNSQPSGSLLPELSKLGFPASLQRDLTRHISSKTKTGAHLPEPNLNSARRIRNISGHRKSETEKESGLKPTLRQILNASRRNVNWEQVIQQVTRKKQELGKGLPRFGIEMVPLVQNEQEVLGLGGEPGLSGPEGFQWEAVSIASAPGLARKRSLSESSVITDRAPVYSFFSEEGTGRESEPQQIVSPSNSLSAAQSQKATLCLKQEATPLAASLRTCERAENFAIRRRHSTQLPSDHMIPLMHSAKDMNSQECSTSPPKTQNAQESTGEGGCLSSNASSVLAISSLADAATDSSCTSGAEQNDGQCIRKKRRATGVDQLLNISLREEELSKSLQYMDNNLLQARAALQTAYVEVQKLLVLKQQITMEMSALRTHRIQILQGLQETYEPSERPDQAACNLTREQRSSRSQTSADATLLPAPFFPAFLGPPPSHGCPSPTGAPLQTTMSAALQAHGSTPAPDSSVQVKQEPMSPEQHESVDAMAQGSAYSVPKDLLQANREIGGSHLINSGLMAPEGCQEPNQDLKFSVEQGNSRSRENSPSSLSTDLPSINKEGEEPAQGNSESEACSSSFLRLSFSSETPLEKEPPSPADEPGIQAESTLMSPETRGNKKKKKLRKKKTLRATHVPENSDTEQDIFTAKPVRKVKIGKLPKGGKVTTSTWEDSRTSREQESVQDEPESDSSLEVLEVPHPQLEVVAIDSSESGEEKPDSPSKKDIWGSIEQNPVETSRSGCDEVSSTSEIVTPSKDGIPLSLHVSYTSHFLEISSEPGDDDEPTEGSFEGHQAAVNAIQIFGNLLYTCSGDKTVRVYNLVMLRKLLLLLCSVAETQTVICSLKGSKNSSEISSEPGDDDEPTEGSFEGHQAAVNAIQIFGNLLYTCSGDKTVRVYNLVSRKCIGIFEGHTSKVNCLLVTQTSEKNAVLYTGSSDHTIRCYNVKTRMCIEQLKLEDRVLCLHSRWRILYVGLANGTVVTFNAKSNKQLETFECHGPRAVSCLATAQEGSRKLLVVGSYDCTISVRDARNGLLLRTLESHTKTILCMKASIVVNDLVFSGSSDQSVHAHNIHTGELVRIYKGHNHAVTVVNILGKVMVTACLDKFVRVYELQIYTGCYDGSIQAVRLNLMQNYRCWWHGCSLIFGVVDHLKQHLLTDHTNPNFQTLKCRWKNCDAFFTARKGSKQDAAGHIERHAEDESKIHS</sequence>
<evidence type="ECO:0000313" key="4">
    <source>
        <dbReference type="EMBL" id="EHB10343.1"/>
    </source>
</evidence>
<evidence type="ECO:0000256" key="2">
    <source>
        <dbReference type="SAM" id="MobiDB-lite"/>
    </source>
</evidence>
<proteinExistence type="predicted"/>
<dbReference type="Gene3D" id="2.130.10.10">
    <property type="entry name" value="YVTN repeat-like/Quinoprotein amine dehydrogenase"/>
    <property type="match status" value="2"/>
</dbReference>
<feature type="repeat" description="WD" evidence="1">
    <location>
        <begin position="1382"/>
        <end position="1426"/>
    </location>
</feature>
<dbReference type="InterPro" id="IPR013087">
    <property type="entry name" value="Znf_C2H2_type"/>
</dbReference>
<feature type="region of interest" description="Disordered" evidence="2">
    <location>
        <begin position="244"/>
        <end position="307"/>
    </location>
</feature>
<dbReference type="InterPro" id="IPR001680">
    <property type="entry name" value="WD40_rpt"/>
</dbReference>
<dbReference type="InterPro" id="IPR042622">
    <property type="entry name" value="Znf106"/>
</dbReference>
<feature type="compositionally biased region" description="Basic and acidic residues" evidence="2">
    <location>
        <begin position="1147"/>
        <end position="1156"/>
    </location>
</feature>
<evidence type="ECO:0000259" key="3">
    <source>
        <dbReference type="PROSITE" id="PS00028"/>
    </source>
</evidence>
<evidence type="ECO:0000256" key="1">
    <source>
        <dbReference type="PROSITE-ProRule" id="PRU00221"/>
    </source>
</evidence>
<feature type="compositionally biased region" description="Polar residues" evidence="2">
    <location>
        <begin position="733"/>
        <end position="753"/>
    </location>
</feature>
<feature type="compositionally biased region" description="Polar residues" evidence="2">
    <location>
        <begin position="298"/>
        <end position="307"/>
    </location>
</feature>
<dbReference type="InterPro" id="IPR015943">
    <property type="entry name" value="WD40/YVTN_repeat-like_dom_sf"/>
</dbReference>
<dbReference type="GO" id="GO:0003723">
    <property type="term" value="F:RNA binding"/>
    <property type="evidence" value="ECO:0007669"/>
    <property type="project" value="InterPro"/>
</dbReference>
<gene>
    <name evidence="4" type="ORF">GW7_18751</name>
</gene>
<dbReference type="InterPro" id="IPR018391">
    <property type="entry name" value="PQQ_b-propeller_rpt"/>
</dbReference>
<feature type="compositionally biased region" description="Polar residues" evidence="2">
    <location>
        <begin position="135"/>
        <end position="155"/>
    </location>
</feature>
<evidence type="ECO:0000313" key="5">
    <source>
        <dbReference type="Proteomes" id="UP000006813"/>
    </source>
</evidence>
<feature type="repeat" description="WD" evidence="1">
    <location>
        <begin position="1342"/>
        <end position="1381"/>
    </location>
</feature>
<feature type="compositionally biased region" description="Basic and acidic residues" evidence="2">
    <location>
        <begin position="1189"/>
        <end position="1201"/>
    </location>
</feature>
<feature type="compositionally biased region" description="Polar residues" evidence="2">
    <location>
        <begin position="1205"/>
        <end position="1227"/>
    </location>
</feature>
<dbReference type="SUPFAM" id="SSF50978">
    <property type="entry name" value="WD40 repeat-like"/>
    <property type="match status" value="1"/>
</dbReference>
<feature type="compositionally biased region" description="Polar residues" evidence="2">
    <location>
        <begin position="244"/>
        <end position="271"/>
    </location>
</feature>
<dbReference type="PANTHER" id="PTHR14435">
    <property type="entry name" value="ZINC FINGER PROTEIN 106"/>
    <property type="match status" value="1"/>
</dbReference>
<feature type="region of interest" description="Disordered" evidence="2">
    <location>
        <begin position="100"/>
        <end position="155"/>
    </location>
</feature>
<feature type="compositionally biased region" description="Polar residues" evidence="2">
    <location>
        <begin position="1"/>
        <end position="20"/>
    </location>
</feature>
<dbReference type="GO" id="GO:0016020">
    <property type="term" value="C:membrane"/>
    <property type="evidence" value="ECO:0007669"/>
    <property type="project" value="TreeGrafter"/>
</dbReference>
<keyword evidence="1" id="KW-0853">WD repeat</keyword>
<dbReference type="GO" id="GO:0005829">
    <property type="term" value="C:cytosol"/>
    <property type="evidence" value="ECO:0007669"/>
    <property type="project" value="TreeGrafter"/>
</dbReference>
<organism evidence="4 5">
    <name type="scientific">Heterocephalus glaber</name>
    <name type="common">Naked mole rat</name>
    <dbReference type="NCBI Taxonomy" id="10181"/>
    <lineage>
        <taxon>Eukaryota</taxon>
        <taxon>Metazoa</taxon>
        <taxon>Chordata</taxon>
        <taxon>Craniata</taxon>
        <taxon>Vertebrata</taxon>
        <taxon>Euteleostomi</taxon>
        <taxon>Mammalia</taxon>
        <taxon>Eutheria</taxon>
        <taxon>Euarchontoglires</taxon>
        <taxon>Glires</taxon>
        <taxon>Rodentia</taxon>
        <taxon>Hystricomorpha</taxon>
        <taxon>Bathyergidae</taxon>
        <taxon>Heterocephalus</taxon>
    </lineage>
</organism>
<feature type="compositionally biased region" description="Basic residues" evidence="2">
    <location>
        <begin position="1094"/>
        <end position="1107"/>
    </location>
</feature>